<dbReference type="VEuPathDB" id="FungiDB:RhiirA1_480750"/>
<evidence type="ECO:0000313" key="1">
    <source>
        <dbReference type="EMBL" id="PKC52761.1"/>
    </source>
</evidence>
<sequence length="68" mass="7818">MIRQVYIDVMYGIVSTAVDWRREGGSVIKFVVTLSITNQQGYIDLVEPIKDLFGQIESQELLKRVKTE</sequence>
<organism evidence="1 2">
    <name type="scientific">Rhizophagus irregularis</name>
    <dbReference type="NCBI Taxonomy" id="588596"/>
    <lineage>
        <taxon>Eukaryota</taxon>
        <taxon>Fungi</taxon>
        <taxon>Fungi incertae sedis</taxon>
        <taxon>Mucoromycota</taxon>
        <taxon>Glomeromycotina</taxon>
        <taxon>Glomeromycetes</taxon>
        <taxon>Glomerales</taxon>
        <taxon>Glomeraceae</taxon>
        <taxon>Rhizophagus</taxon>
    </lineage>
</organism>
<dbReference type="AlphaFoldDB" id="A0A2N0QNZ7"/>
<protein>
    <submittedName>
        <fullName evidence="1">Uncharacterized protein</fullName>
    </submittedName>
</protein>
<evidence type="ECO:0000313" key="2">
    <source>
        <dbReference type="Proteomes" id="UP000232688"/>
    </source>
</evidence>
<gene>
    <name evidence="1" type="ORF">RhiirA1_480750</name>
</gene>
<reference evidence="1 2" key="1">
    <citation type="submission" date="2017-10" db="EMBL/GenBank/DDBJ databases">
        <title>Extensive intraspecific genome diversity in a model arbuscular mycorrhizal fungus.</title>
        <authorList>
            <person name="Chen E.C.H."/>
            <person name="Morin E."/>
            <person name="Baudet D."/>
            <person name="Noel J."/>
            <person name="Ndikumana S."/>
            <person name="Charron P."/>
            <person name="St-Onge C."/>
            <person name="Giorgi J."/>
            <person name="Grigoriev I.V."/>
            <person name="Roux C."/>
            <person name="Martin F.M."/>
            <person name="Corradi N."/>
        </authorList>
    </citation>
    <scope>NUCLEOTIDE SEQUENCE [LARGE SCALE GENOMIC DNA]</scope>
    <source>
        <strain evidence="1 2">A1</strain>
    </source>
</reference>
<name>A0A2N0QNZ7_9GLOM</name>
<dbReference type="EMBL" id="LLXH01005187">
    <property type="protein sequence ID" value="PKC52761.1"/>
    <property type="molecule type" value="Genomic_DNA"/>
</dbReference>
<accession>A0A2N0QNZ7</accession>
<comment type="caution">
    <text evidence="1">The sequence shown here is derived from an EMBL/GenBank/DDBJ whole genome shotgun (WGS) entry which is preliminary data.</text>
</comment>
<proteinExistence type="predicted"/>
<reference evidence="1 2" key="2">
    <citation type="submission" date="2017-10" db="EMBL/GenBank/DDBJ databases">
        <title>Genome analyses suggest a sexual origin of heterokaryosis in a supposedly ancient asexual fungus.</title>
        <authorList>
            <person name="Corradi N."/>
            <person name="Sedzielewska K."/>
            <person name="Noel J."/>
            <person name="Charron P."/>
            <person name="Farinelli L."/>
            <person name="Marton T."/>
            <person name="Kruger M."/>
            <person name="Pelin A."/>
            <person name="Brachmann A."/>
            <person name="Corradi N."/>
        </authorList>
    </citation>
    <scope>NUCLEOTIDE SEQUENCE [LARGE SCALE GENOMIC DNA]</scope>
    <source>
        <strain evidence="1 2">A1</strain>
    </source>
</reference>
<dbReference type="Proteomes" id="UP000232688">
    <property type="component" value="Unassembled WGS sequence"/>
</dbReference>